<dbReference type="SUPFAM" id="SSF48403">
    <property type="entry name" value="Ankyrin repeat"/>
    <property type="match status" value="1"/>
</dbReference>
<dbReference type="InterPro" id="IPR036770">
    <property type="entry name" value="Ankyrin_rpt-contain_sf"/>
</dbReference>
<dbReference type="Gene3D" id="1.25.40.20">
    <property type="entry name" value="Ankyrin repeat-containing domain"/>
    <property type="match status" value="1"/>
</dbReference>
<dbReference type="Proteomes" id="UP001430848">
    <property type="component" value="Unassembled WGS sequence"/>
</dbReference>
<accession>A0ABR1PF70</accession>
<dbReference type="InterPro" id="IPR002110">
    <property type="entry name" value="Ankyrin_rpt"/>
</dbReference>
<dbReference type="PANTHER" id="PTHR24198:SF165">
    <property type="entry name" value="ANKYRIN REPEAT-CONTAINING PROTEIN-RELATED"/>
    <property type="match status" value="1"/>
</dbReference>
<dbReference type="EMBL" id="JAKNSF020000013">
    <property type="protein sequence ID" value="KAK7735374.1"/>
    <property type="molecule type" value="Genomic_DNA"/>
</dbReference>
<evidence type="ECO:0000256" key="1">
    <source>
        <dbReference type="ARBA" id="ARBA00022737"/>
    </source>
</evidence>
<reference evidence="3 4" key="1">
    <citation type="submission" date="2024-02" db="EMBL/GenBank/DDBJ databases">
        <title>De novo assembly and annotation of 12 fungi associated with fruit tree decline syndrome in Ontario, Canada.</title>
        <authorList>
            <person name="Sulman M."/>
            <person name="Ellouze W."/>
            <person name="Ilyukhin E."/>
        </authorList>
    </citation>
    <scope>NUCLEOTIDE SEQUENCE [LARGE SCALE GENOMIC DNA]</scope>
    <source>
        <strain evidence="3 4">M169</strain>
    </source>
</reference>
<evidence type="ECO:0000256" key="2">
    <source>
        <dbReference type="ARBA" id="ARBA00023043"/>
    </source>
</evidence>
<evidence type="ECO:0008006" key="5">
    <source>
        <dbReference type="Google" id="ProtNLM"/>
    </source>
</evidence>
<proteinExistence type="predicted"/>
<keyword evidence="1" id="KW-0677">Repeat</keyword>
<evidence type="ECO:0000313" key="3">
    <source>
        <dbReference type="EMBL" id="KAK7735374.1"/>
    </source>
</evidence>
<comment type="caution">
    <text evidence="3">The sequence shown here is derived from an EMBL/GenBank/DDBJ whole genome shotgun (WGS) entry which is preliminary data.</text>
</comment>
<evidence type="ECO:0000313" key="4">
    <source>
        <dbReference type="Proteomes" id="UP001430848"/>
    </source>
</evidence>
<dbReference type="SMART" id="SM00248">
    <property type="entry name" value="ANK"/>
    <property type="match status" value="4"/>
</dbReference>
<keyword evidence="4" id="KW-1185">Reference proteome</keyword>
<protein>
    <recommendedName>
        <fullName evidence="5">Ankyrin repeat domain-containing protein</fullName>
    </recommendedName>
</protein>
<name>A0ABR1PF70_DIAER</name>
<dbReference type="Pfam" id="PF00023">
    <property type="entry name" value="Ank"/>
    <property type="match status" value="1"/>
</dbReference>
<organism evidence="3 4">
    <name type="scientific">Diaporthe eres</name>
    <name type="common">Phomopsis oblonga</name>
    <dbReference type="NCBI Taxonomy" id="83184"/>
    <lineage>
        <taxon>Eukaryota</taxon>
        <taxon>Fungi</taxon>
        <taxon>Dikarya</taxon>
        <taxon>Ascomycota</taxon>
        <taxon>Pezizomycotina</taxon>
        <taxon>Sordariomycetes</taxon>
        <taxon>Sordariomycetidae</taxon>
        <taxon>Diaporthales</taxon>
        <taxon>Diaporthaceae</taxon>
        <taxon>Diaporthe</taxon>
        <taxon>Diaporthe eres species complex</taxon>
    </lineage>
</organism>
<dbReference type="PANTHER" id="PTHR24198">
    <property type="entry name" value="ANKYRIN REPEAT AND PROTEIN KINASE DOMAIN-CONTAINING PROTEIN"/>
    <property type="match status" value="1"/>
</dbReference>
<gene>
    <name evidence="3" type="ORF">SLS63_003844</name>
</gene>
<sequence>MADHPLMKQLDDAVANNSLDSVKEVFLNHGFDVNAPLDKGLALPPLGHMLTDVDMVRWLIAHGADPNAESHHGLTPFLKAVQVSPLATVRLLSEAGASLTIAVPFVCAAPAAQDGETEADGAARRLEVLRYLLDNGADPEAPMWAHNRYGRGNDFDYGTGLNRAIVKRAESLAEELLRRGARTDSKTLNIASRGETALELAGKYTPRLVPLVAERRKEEELTSGGVAP</sequence>
<keyword evidence="2" id="KW-0040">ANK repeat</keyword>